<evidence type="ECO:0000256" key="4">
    <source>
        <dbReference type="RuleBase" id="RU003330"/>
    </source>
</evidence>
<dbReference type="InterPro" id="IPR027417">
    <property type="entry name" value="P-loop_NTPase"/>
</dbReference>
<dbReference type="GO" id="GO:0006139">
    <property type="term" value="P:nucleobase-containing compound metabolic process"/>
    <property type="evidence" value="ECO:0007669"/>
    <property type="project" value="InterPro"/>
</dbReference>
<dbReference type="Gene3D" id="3.40.50.300">
    <property type="entry name" value="P-loop containing nucleotide triphosphate hydrolases"/>
    <property type="match status" value="2"/>
</dbReference>
<sequence>MDETVRPLRIPPQAFVYADKHNVAQLVQVKVQLLVIDQPVDPISYLIGLLQRSSDDVPRVMVLGPPAVGKHTVVSSSERGKLSADLRLLVYGWVLEGIPQTRLQALSLQQGGVIPEHVVMLEAADDVLMERSCGRLVDAITGDIYHRTFILPDDDIITRRLEKGRSLTDQQRLAKLHRYCCEVTGLRSAYQHVLKVIDSDQPHADIYQQVLAFVRTRQRSRTPRILLLGPPGSGRSRQAQLLSEKYGMVDVSCGRLLRSVAAAGSSRGAEVQAYLDDRRPVSDSLLLQVLEERLSRPDCTRGGWILHGFPCDLQQARSLQESHQQPNRVFFLELTDDVCLERLSLRATDPVSGQSFHPVTRPAPSSEVQHRLKTRPEDSMESVTQRLKQYRLHSAALQSVYPEAIHIDADQDPHSVFEAVASRLTSEQQHNQNVDFKHKL</sequence>
<reference evidence="6" key="2">
    <citation type="submission" date="2025-08" db="UniProtKB">
        <authorList>
            <consortium name="Ensembl"/>
        </authorList>
    </citation>
    <scope>IDENTIFICATION</scope>
</reference>
<evidence type="ECO:0000256" key="5">
    <source>
        <dbReference type="SAM" id="MobiDB-lite"/>
    </source>
</evidence>
<dbReference type="GO" id="GO:0005524">
    <property type="term" value="F:ATP binding"/>
    <property type="evidence" value="ECO:0007669"/>
    <property type="project" value="InterPro"/>
</dbReference>
<feature type="compositionally biased region" description="Basic and acidic residues" evidence="5">
    <location>
        <begin position="368"/>
        <end position="378"/>
    </location>
</feature>
<evidence type="ECO:0000313" key="7">
    <source>
        <dbReference type="Proteomes" id="UP000265160"/>
    </source>
</evidence>
<comment type="similarity">
    <text evidence="4">Belongs to the adenylate kinase family.</text>
</comment>
<accession>A0A3P9D1K6</accession>
<dbReference type="Ensembl" id="ENSMZET00005028977.1">
    <property type="protein sequence ID" value="ENSMZEP00005028082.1"/>
    <property type="gene ID" value="ENSMZEG00005020951.1"/>
</dbReference>
<dbReference type="InterPro" id="IPR000850">
    <property type="entry name" value="Adenylat/UMP-CMP_kin"/>
</dbReference>
<dbReference type="Proteomes" id="UP000265160">
    <property type="component" value="LG12"/>
</dbReference>
<evidence type="ECO:0000256" key="1">
    <source>
        <dbReference type="ARBA" id="ARBA00022679"/>
    </source>
</evidence>
<dbReference type="HAMAP" id="MF_00235">
    <property type="entry name" value="Adenylate_kinase_Adk"/>
    <property type="match status" value="1"/>
</dbReference>
<dbReference type="CDD" id="cd22979">
    <property type="entry name" value="DD_AK8"/>
    <property type="match status" value="1"/>
</dbReference>
<proteinExistence type="inferred from homology"/>
<dbReference type="Pfam" id="PF00406">
    <property type="entry name" value="ADK"/>
    <property type="match status" value="1"/>
</dbReference>
<keyword evidence="7" id="KW-1185">Reference proteome</keyword>
<dbReference type="CDD" id="cd01428">
    <property type="entry name" value="ADK"/>
    <property type="match status" value="1"/>
</dbReference>
<keyword evidence="2" id="KW-0547">Nucleotide-binding</keyword>
<protein>
    <submittedName>
        <fullName evidence="6">Adenylate kinase 8</fullName>
    </submittedName>
</protein>
<keyword evidence="1 4" id="KW-0808">Transferase</keyword>
<dbReference type="STRING" id="106582.ENSMZEP00005028082"/>
<dbReference type="SUPFAM" id="SSF52540">
    <property type="entry name" value="P-loop containing nucleoside triphosphate hydrolases"/>
    <property type="match status" value="2"/>
</dbReference>
<dbReference type="GO" id="GO:0019205">
    <property type="term" value="F:nucleobase-containing compound kinase activity"/>
    <property type="evidence" value="ECO:0007669"/>
    <property type="project" value="InterPro"/>
</dbReference>
<dbReference type="AlphaFoldDB" id="A0A3P9D1K6"/>
<name>A0A3P9D1K6_9CICH</name>
<reference evidence="6 7" key="1">
    <citation type="journal article" date="2014" name="Nature">
        <title>The genomic substrate for adaptive radiation in African cichlid fish.</title>
        <authorList>
            <person name="Brawand D."/>
            <person name="Wagner C.E."/>
            <person name="Li Y.I."/>
            <person name="Malinsky M."/>
            <person name="Keller I."/>
            <person name="Fan S."/>
            <person name="Simakov O."/>
            <person name="Ng A.Y."/>
            <person name="Lim Z.W."/>
            <person name="Bezault E."/>
            <person name="Turner-Maier J."/>
            <person name="Johnson J."/>
            <person name="Alcazar R."/>
            <person name="Noh H.J."/>
            <person name="Russell P."/>
            <person name="Aken B."/>
            <person name="Alfoldi J."/>
            <person name="Amemiya C."/>
            <person name="Azzouzi N."/>
            <person name="Baroiller J.F."/>
            <person name="Barloy-Hubler F."/>
            <person name="Berlin A."/>
            <person name="Bloomquist R."/>
            <person name="Carleton K.L."/>
            <person name="Conte M.A."/>
            <person name="D'Cotta H."/>
            <person name="Eshel O."/>
            <person name="Gaffney L."/>
            <person name="Galibert F."/>
            <person name="Gante H.F."/>
            <person name="Gnerre S."/>
            <person name="Greuter L."/>
            <person name="Guyon R."/>
            <person name="Haddad N.S."/>
            <person name="Haerty W."/>
            <person name="Harris R.M."/>
            <person name="Hofmann H.A."/>
            <person name="Hourlier T."/>
            <person name="Hulata G."/>
            <person name="Jaffe D.B."/>
            <person name="Lara M."/>
            <person name="Lee A.P."/>
            <person name="MacCallum I."/>
            <person name="Mwaiko S."/>
            <person name="Nikaido M."/>
            <person name="Nishihara H."/>
            <person name="Ozouf-Costaz C."/>
            <person name="Penman D.J."/>
            <person name="Przybylski D."/>
            <person name="Rakotomanga M."/>
            <person name="Renn S.C.P."/>
            <person name="Ribeiro F.J."/>
            <person name="Ron M."/>
            <person name="Salzburger W."/>
            <person name="Sanchez-Pulido L."/>
            <person name="Santos M.E."/>
            <person name="Searle S."/>
            <person name="Sharpe T."/>
            <person name="Swofford R."/>
            <person name="Tan F.J."/>
            <person name="Williams L."/>
            <person name="Young S."/>
            <person name="Yin S."/>
            <person name="Okada N."/>
            <person name="Kocher T.D."/>
            <person name="Miska E.A."/>
            <person name="Lander E.S."/>
            <person name="Venkatesh B."/>
            <person name="Fernald R.D."/>
            <person name="Meyer A."/>
            <person name="Ponting C.P."/>
            <person name="Streelman J.T."/>
            <person name="Lindblad-Toh K."/>
            <person name="Seehausen O."/>
            <person name="Di Palma F."/>
        </authorList>
    </citation>
    <scope>NUCLEOTIDE SEQUENCE</scope>
</reference>
<evidence type="ECO:0000313" key="6">
    <source>
        <dbReference type="Ensembl" id="ENSMZEP00005028082.1"/>
    </source>
</evidence>
<reference evidence="6" key="3">
    <citation type="submission" date="2025-09" db="UniProtKB">
        <authorList>
            <consortium name="Ensembl"/>
        </authorList>
    </citation>
    <scope>IDENTIFICATION</scope>
</reference>
<dbReference type="GeneTree" id="ENSGT00940000164784"/>
<feature type="region of interest" description="Disordered" evidence="5">
    <location>
        <begin position="351"/>
        <end position="381"/>
    </location>
</feature>
<evidence type="ECO:0000256" key="2">
    <source>
        <dbReference type="ARBA" id="ARBA00022741"/>
    </source>
</evidence>
<evidence type="ECO:0000256" key="3">
    <source>
        <dbReference type="ARBA" id="ARBA00022777"/>
    </source>
</evidence>
<keyword evidence="3 4" id="KW-0418">Kinase</keyword>
<dbReference type="PRINTS" id="PR00094">
    <property type="entry name" value="ADENYLTKNASE"/>
</dbReference>
<dbReference type="PANTHER" id="PTHR23359">
    <property type="entry name" value="NUCLEOTIDE KINASE"/>
    <property type="match status" value="1"/>
</dbReference>
<organism evidence="6 7">
    <name type="scientific">Maylandia zebra</name>
    <name type="common">zebra mbuna</name>
    <dbReference type="NCBI Taxonomy" id="106582"/>
    <lineage>
        <taxon>Eukaryota</taxon>
        <taxon>Metazoa</taxon>
        <taxon>Chordata</taxon>
        <taxon>Craniata</taxon>
        <taxon>Vertebrata</taxon>
        <taxon>Euteleostomi</taxon>
        <taxon>Actinopterygii</taxon>
        <taxon>Neopterygii</taxon>
        <taxon>Teleostei</taxon>
        <taxon>Neoteleostei</taxon>
        <taxon>Acanthomorphata</taxon>
        <taxon>Ovalentaria</taxon>
        <taxon>Cichlomorphae</taxon>
        <taxon>Cichliformes</taxon>
        <taxon>Cichlidae</taxon>
        <taxon>African cichlids</taxon>
        <taxon>Pseudocrenilabrinae</taxon>
        <taxon>Haplochromini</taxon>
        <taxon>Maylandia</taxon>
        <taxon>Maylandia zebra complex</taxon>
    </lineage>
</organism>